<keyword evidence="3" id="KW-1185">Reference proteome</keyword>
<evidence type="ECO:0000313" key="3">
    <source>
        <dbReference type="Proteomes" id="UP001589627"/>
    </source>
</evidence>
<comment type="caution">
    <text evidence="2">The sequence shown here is derived from an EMBL/GenBank/DDBJ whole genome shotgun (WGS) entry which is preliminary data.</text>
</comment>
<reference evidence="2 3" key="1">
    <citation type="submission" date="2024-09" db="EMBL/GenBank/DDBJ databases">
        <authorList>
            <person name="Sun Q."/>
            <person name="Mori K."/>
        </authorList>
    </citation>
    <scope>NUCLEOTIDE SEQUENCE [LARGE SCALE GENOMIC DNA]</scope>
    <source>
        <strain evidence="2 3">TBRC 0563</strain>
    </source>
</reference>
<protein>
    <submittedName>
        <fullName evidence="2">Uncharacterized protein</fullName>
    </submittedName>
</protein>
<dbReference type="RefSeq" id="WP_378201485.1">
    <property type="nucleotide sequence ID" value="NZ_JBHLZP010000095.1"/>
</dbReference>
<feature type="region of interest" description="Disordered" evidence="1">
    <location>
        <begin position="1"/>
        <end position="20"/>
    </location>
</feature>
<sequence length="54" mass="5935">MATPRVVRRPSTTGSYEPSSTPIFREARYLLAEEPDLRDTALYLSVLGAVADGH</sequence>
<organism evidence="2 3">
    <name type="scientific">Actinoallomurus acaciae</name>
    <dbReference type="NCBI Taxonomy" id="502577"/>
    <lineage>
        <taxon>Bacteria</taxon>
        <taxon>Bacillati</taxon>
        <taxon>Actinomycetota</taxon>
        <taxon>Actinomycetes</taxon>
        <taxon>Streptosporangiales</taxon>
        <taxon>Thermomonosporaceae</taxon>
        <taxon>Actinoallomurus</taxon>
    </lineage>
</organism>
<name>A0ABV5YEV8_9ACTN</name>
<evidence type="ECO:0000256" key="1">
    <source>
        <dbReference type="SAM" id="MobiDB-lite"/>
    </source>
</evidence>
<dbReference type="EMBL" id="JBHLZP010000095">
    <property type="protein sequence ID" value="MFB9833576.1"/>
    <property type="molecule type" value="Genomic_DNA"/>
</dbReference>
<proteinExistence type="predicted"/>
<gene>
    <name evidence="2" type="ORF">ACFFNX_15400</name>
</gene>
<accession>A0ABV5YEV8</accession>
<dbReference type="Proteomes" id="UP001589627">
    <property type="component" value="Unassembled WGS sequence"/>
</dbReference>
<evidence type="ECO:0000313" key="2">
    <source>
        <dbReference type="EMBL" id="MFB9833576.1"/>
    </source>
</evidence>
<feature type="compositionally biased region" description="Polar residues" evidence="1">
    <location>
        <begin position="10"/>
        <end position="20"/>
    </location>
</feature>